<evidence type="ECO:0000313" key="7">
    <source>
        <dbReference type="EMBL" id="BAA95612.1"/>
    </source>
</evidence>
<comment type="cofactor">
    <cofactor evidence="1">
        <name>Mg(2+)</name>
        <dbReference type="ChEBI" id="CHEBI:18420"/>
    </cofactor>
</comment>
<evidence type="ECO:0000256" key="3">
    <source>
        <dbReference type="ARBA" id="ARBA00022723"/>
    </source>
</evidence>
<dbReference type="InterPro" id="IPR036965">
    <property type="entry name" value="Terpene_synth_N_sf"/>
</dbReference>
<dbReference type="EMBL" id="AB042424">
    <property type="protein sequence ID" value="BAA95612.1"/>
    <property type="molecule type" value="mRNA"/>
</dbReference>
<name>Q9MAX2_9ROSI</name>
<dbReference type="Gene3D" id="1.10.600.10">
    <property type="entry name" value="Farnesyl Diphosphate Synthase"/>
    <property type="match status" value="1"/>
</dbReference>
<dbReference type="Pfam" id="PF01397">
    <property type="entry name" value="Terpene_synth"/>
    <property type="match status" value="1"/>
</dbReference>
<dbReference type="SUPFAM" id="SSF48239">
    <property type="entry name" value="Terpenoid cyclases/Protein prenyltransferases"/>
    <property type="match status" value="2"/>
</dbReference>
<dbReference type="Gene3D" id="1.50.10.160">
    <property type="match status" value="1"/>
</dbReference>
<feature type="domain" description="Terpene synthase N-terminal" evidence="5">
    <location>
        <begin position="296"/>
        <end position="502"/>
    </location>
</feature>
<keyword evidence="4" id="KW-0460">Magnesium</keyword>
<dbReference type="FunFam" id="1.50.10.160:FF:000001">
    <property type="entry name" value="Ent-copalyl diphosphate synthase"/>
    <property type="match status" value="1"/>
</dbReference>
<evidence type="ECO:0000256" key="2">
    <source>
        <dbReference type="ARBA" id="ARBA00006333"/>
    </source>
</evidence>
<dbReference type="InterPro" id="IPR005630">
    <property type="entry name" value="Terpene_synthase_metal-bd"/>
</dbReference>
<dbReference type="GO" id="GO:0010333">
    <property type="term" value="F:terpene synthase activity"/>
    <property type="evidence" value="ECO:0007669"/>
    <property type="project" value="InterPro"/>
</dbReference>
<feature type="domain" description="Terpene synthase metal-binding" evidence="6">
    <location>
        <begin position="578"/>
        <end position="639"/>
    </location>
</feature>
<dbReference type="GO" id="GO:0000287">
    <property type="term" value="F:magnesium ion binding"/>
    <property type="evidence" value="ECO:0007669"/>
    <property type="project" value="InterPro"/>
</dbReference>
<dbReference type="CDD" id="cd00684">
    <property type="entry name" value="Terpene_cyclase_plant_C1"/>
    <property type="match status" value="1"/>
</dbReference>
<evidence type="ECO:0000259" key="6">
    <source>
        <dbReference type="Pfam" id="PF03936"/>
    </source>
</evidence>
<dbReference type="InterPro" id="IPR008949">
    <property type="entry name" value="Isoprenoid_synthase_dom_sf"/>
</dbReference>
<organism evidence="7">
    <name type="scientific">Croton sublyratus</name>
    <dbReference type="NCBI Taxonomy" id="107238"/>
    <lineage>
        <taxon>Eukaryota</taxon>
        <taxon>Viridiplantae</taxon>
        <taxon>Streptophyta</taxon>
        <taxon>Embryophyta</taxon>
        <taxon>Tracheophyta</taxon>
        <taxon>Spermatophyta</taxon>
        <taxon>Magnoliopsida</taxon>
        <taxon>eudicotyledons</taxon>
        <taxon>Gunneridae</taxon>
        <taxon>Pentapetalae</taxon>
        <taxon>rosids</taxon>
        <taxon>fabids</taxon>
        <taxon>Malpighiales</taxon>
        <taxon>Euphorbiaceae</taxon>
        <taxon>Crotonoideae</taxon>
        <taxon>Crotoneae</taxon>
        <taxon>Croton</taxon>
    </lineage>
</organism>
<comment type="similarity">
    <text evidence="2">Belongs to the terpene synthase family.</text>
</comment>
<accession>Q9MAX2</accession>
<dbReference type="InterPro" id="IPR044814">
    <property type="entry name" value="Terpene_cyclase_plant_C1"/>
</dbReference>
<protein>
    <submittedName>
        <fullName evidence="7">Copalyl diphosphate</fullName>
    </submittedName>
</protein>
<evidence type="ECO:0000256" key="4">
    <source>
        <dbReference type="ARBA" id="ARBA00022842"/>
    </source>
</evidence>
<sequence length="829" mass="96227">MSSQAFSLLSSLPSSSFSSTRPRLFLGVWYELQGQRISFNLRPRCTDLSITYTNEYVHGEMAVINPPEDDTEEQVPKVTNSICVKFNNKEKKSYIYDYEYNLILKLLIKVAISKEIMRSVERIKKMLKSMEDGEINISAYDTAWVRLVKDVNGSGEPQFPSALQWISNNQLPDGSWGDALVFNAHDRILSTLACVVTLKSWNLHPHKVAKGLKFFKENLSKLEEENEEHMSIGFEVVFPSLLELARKLDIDVPDDSHVLQQICECRNTKLKKIPKDIMHKMPTSLLHSLEGMPDLEWEKLLKLQFDNGSFLFSPSSTAYAFMQTQDDKCLIYLNRIVQRFNGGVPNVYPVDLFEHTWAADRLQRLGISRLFEQELKECMNYVARYWREDGMCWARNSNVRDVDDSSMGFRMLRLYGHNVSADVFKKFKKDDTWVCMPGQSTQAITGMYNLFRASQVLFPGEMILEEAREFCYDFLREKQSANAVVDKWIISKDLPGEVAYALDVPWFASLPTVEARFYIEQYGGDDDVWIGKVLYRMPFVNNNEYLELAKFDYNSCQALHRAEWDNFQKWYDECNLGDFGVSKRELLLAYYISAASIFEPEKSKERLAWAKTSILLQTIDAYFHTNNSIEERKDFVHQFNMELLLPHLEWNRQENGREDKAGTCRNYTWNLKRCPLDALVAHGTDISHSLRHAWEIGLTNWEKDGDKHRGKAELIVKTINLTTGPWVSEELLNCNSKYEKLFQLSNYLYHQLGHFNKNKVDDKKKYTTPEIESSMQELAQLVLQNSSDGLDSNIKQTFFTVVKSIYYTTVCDLGTTNYHMSKVLFERVY</sequence>
<reference evidence="7" key="1">
    <citation type="submission" date="2000-05" db="EMBL/GenBank/DDBJ databases">
        <title>Copalyl diphosphate synthase from Croton sublyratus.</title>
        <authorList>
            <person name="Sitthithaworn W."/>
            <person name="Sankawa U."/>
        </authorList>
    </citation>
    <scope>NUCLEOTIDE SEQUENCE</scope>
</reference>
<dbReference type="AlphaFoldDB" id="Q9MAX2"/>
<dbReference type="GO" id="GO:0009507">
    <property type="term" value="C:chloroplast"/>
    <property type="evidence" value="ECO:0007669"/>
    <property type="project" value="TreeGrafter"/>
</dbReference>
<dbReference type="SFLD" id="SFLDG01014">
    <property type="entry name" value="Terpene_Cyclase_Like_1_N-term"/>
    <property type="match status" value="1"/>
</dbReference>
<gene>
    <name evidence="7" type="primary">cps</name>
</gene>
<dbReference type="PANTHER" id="PTHR31739:SF4">
    <property type="entry name" value="ENT-COPALYL DIPHOSPHATE SYNTHASE, CHLOROPLASTIC"/>
    <property type="match status" value="1"/>
</dbReference>
<dbReference type="Pfam" id="PF03936">
    <property type="entry name" value="Terpene_synth_C"/>
    <property type="match status" value="1"/>
</dbReference>
<evidence type="ECO:0000256" key="1">
    <source>
        <dbReference type="ARBA" id="ARBA00001946"/>
    </source>
</evidence>
<evidence type="ECO:0000259" key="5">
    <source>
        <dbReference type="Pfam" id="PF01397"/>
    </source>
</evidence>
<keyword evidence="3" id="KW-0479">Metal-binding</keyword>
<dbReference type="FunFam" id="1.50.10.130:FF:000002">
    <property type="entry name" value="Ent-copalyl diphosphate synthase, chloroplastic"/>
    <property type="match status" value="1"/>
</dbReference>
<dbReference type="Gene3D" id="1.50.10.130">
    <property type="entry name" value="Terpene synthase, N-terminal domain"/>
    <property type="match status" value="1"/>
</dbReference>
<dbReference type="SFLD" id="SFLDG01605">
    <property type="entry name" value="Terpene_Cyclase_Like_1_N-term"/>
    <property type="match status" value="1"/>
</dbReference>
<dbReference type="InterPro" id="IPR050148">
    <property type="entry name" value="Terpene_synthase-like"/>
</dbReference>
<dbReference type="SUPFAM" id="SSF48576">
    <property type="entry name" value="Terpenoid synthases"/>
    <property type="match status" value="1"/>
</dbReference>
<dbReference type="InterPro" id="IPR001906">
    <property type="entry name" value="Terpene_synth_N"/>
</dbReference>
<dbReference type="InterPro" id="IPR008930">
    <property type="entry name" value="Terpenoid_cyclase/PrenylTrfase"/>
</dbReference>
<proteinExistence type="evidence at transcript level"/>
<dbReference type="PANTHER" id="PTHR31739">
    <property type="entry name" value="ENT-COPALYL DIPHOSPHATE SYNTHASE, CHLOROPLASTIC"/>
    <property type="match status" value="1"/>
</dbReference>
<dbReference type="GO" id="GO:0009686">
    <property type="term" value="P:gibberellin biosynthetic process"/>
    <property type="evidence" value="ECO:0007669"/>
    <property type="project" value="TreeGrafter"/>
</dbReference>